<sequence length="343" mass="35437">MGGTLISNDPATESFDVLASIGDTWRLTVTKDTGAYTLTPNNSQYGLTAESGTLTRTVSGDFVTYALANKVDLKQDTRTGALTGSMTVGSQSATVSGTPYQVANSSKLAGIYSFMGTTREKVGGSSPEFFAGQMLISTDGATATLCIGGQVDTSGNCIDVDKTDTKTPEKGVIAIAKDTGANGGFYKLSVTGSDNLIHDFGNLLVGNGDLGPVLLIDRFGNGDNGTSSTVRVGNFYAVKSQTLKGSEFNGTWKCGTSNGTATVIAGTGQATITNPNENPSTWSEDLSYNTVNASDNSKLTFAGYMTIQMSGKPSSSALILPLSASMAVVENQSTRGIGICAKQ</sequence>
<dbReference type="Proteomes" id="UP000316993">
    <property type="component" value="Unassembled WGS sequence"/>
</dbReference>
<accession>A0A543L192</accession>
<evidence type="ECO:0000313" key="2">
    <source>
        <dbReference type="Proteomes" id="UP000316993"/>
    </source>
</evidence>
<comment type="caution">
    <text evidence="1">The sequence shown here is derived from an EMBL/GenBank/DDBJ whole genome shotgun (WGS) entry which is preliminary data.</text>
</comment>
<gene>
    <name evidence="1" type="ORF">BDD18_3010</name>
</gene>
<evidence type="ECO:0000313" key="1">
    <source>
        <dbReference type="EMBL" id="TQN01070.1"/>
    </source>
</evidence>
<proteinExistence type="predicted"/>
<dbReference type="AlphaFoldDB" id="A0A543L192"/>
<dbReference type="EMBL" id="VFPV01000003">
    <property type="protein sequence ID" value="TQN01070.1"/>
    <property type="molecule type" value="Genomic_DNA"/>
</dbReference>
<reference evidence="1 2" key="1">
    <citation type="submission" date="2019-06" db="EMBL/GenBank/DDBJ databases">
        <title>Genomic Encyclopedia of Archaeal and Bacterial Type Strains, Phase II (KMG-II): from individual species to whole genera.</title>
        <authorList>
            <person name="Goeker M."/>
        </authorList>
    </citation>
    <scope>NUCLEOTIDE SEQUENCE [LARGE SCALE GENOMIC DNA]</scope>
    <source>
        <strain evidence="1 2">DSM 7270</strain>
    </source>
</reference>
<protein>
    <submittedName>
        <fullName evidence="1">Uncharacterized protein</fullName>
    </submittedName>
</protein>
<name>A0A543L192_9BURK</name>
<organism evidence="1 2">
    <name type="scientific">Acidovorax temperans</name>
    <dbReference type="NCBI Taxonomy" id="80878"/>
    <lineage>
        <taxon>Bacteria</taxon>
        <taxon>Pseudomonadati</taxon>
        <taxon>Pseudomonadota</taxon>
        <taxon>Betaproteobacteria</taxon>
        <taxon>Burkholderiales</taxon>
        <taxon>Comamonadaceae</taxon>
        <taxon>Acidovorax</taxon>
    </lineage>
</organism>